<feature type="chain" id="PRO_5038787509" evidence="10">
    <location>
        <begin position="31"/>
        <end position="523"/>
    </location>
</feature>
<accession>A0A7I9VQI9</accession>
<evidence type="ECO:0000256" key="5">
    <source>
        <dbReference type="ARBA" id="ARBA00022801"/>
    </source>
</evidence>
<feature type="binding site" evidence="8">
    <location>
        <begin position="249"/>
        <end position="251"/>
    </location>
    <ligand>
        <name>substrate</name>
    </ligand>
</feature>
<dbReference type="InterPro" id="IPR009003">
    <property type="entry name" value="Peptidase_S1_PA"/>
</dbReference>
<keyword evidence="4" id="KW-0677">Repeat</keyword>
<evidence type="ECO:0000256" key="9">
    <source>
        <dbReference type="SAM" id="MobiDB-lite"/>
    </source>
</evidence>
<evidence type="ECO:0000256" key="1">
    <source>
        <dbReference type="ARBA" id="ARBA00010541"/>
    </source>
</evidence>
<feature type="binding site" evidence="8">
    <location>
        <position position="176"/>
    </location>
    <ligand>
        <name>substrate</name>
    </ligand>
</feature>
<dbReference type="SUPFAM" id="SSF50494">
    <property type="entry name" value="Trypsin-like serine proteases"/>
    <property type="match status" value="1"/>
</dbReference>
<dbReference type="PROSITE" id="PS51257">
    <property type="entry name" value="PROKAR_LIPOPROTEIN"/>
    <property type="match status" value="1"/>
</dbReference>
<evidence type="ECO:0000256" key="3">
    <source>
        <dbReference type="ARBA" id="ARBA00022729"/>
    </source>
</evidence>
<dbReference type="InterPro" id="IPR001940">
    <property type="entry name" value="Peptidase_S1C"/>
</dbReference>
<feature type="region of interest" description="Disordered" evidence="9">
    <location>
        <begin position="398"/>
        <end position="429"/>
    </location>
</feature>
<dbReference type="PANTHER" id="PTHR22939:SF129">
    <property type="entry name" value="SERINE PROTEASE HTRA2, MITOCHONDRIAL"/>
    <property type="match status" value="1"/>
</dbReference>
<dbReference type="PRINTS" id="PR00834">
    <property type="entry name" value="PROTEASES2C"/>
</dbReference>
<dbReference type="Gene3D" id="2.30.42.10">
    <property type="match status" value="2"/>
</dbReference>
<evidence type="ECO:0000256" key="8">
    <source>
        <dbReference type="PIRSR" id="PIRSR611782-2"/>
    </source>
</evidence>
<dbReference type="SUPFAM" id="SSF50156">
    <property type="entry name" value="PDZ domain-like"/>
    <property type="match status" value="2"/>
</dbReference>
<dbReference type="AlphaFoldDB" id="A0A7I9VQI9"/>
<keyword evidence="5" id="KW-0378">Hydrolase</keyword>
<evidence type="ECO:0000256" key="7">
    <source>
        <dbReference type="PIRSR" id="PIRSR611782-1"/>
    </source>
</evidence>
<dbReference type="PANTHER" id="PTHR22939">
    <property type="entry name" value="SERINE PROTEASE FAMILY S1C HTRA-RELATED"/>
    <property type="match status" value="1"/>
</dbReference>
<dbReference type="InterPro" id="IPR001478">
    <property type="entry name" value="PDZ"/>
</dbReference>
<feature type="domain" description="PDZ" evidence="11">
    <location>
        <begin position="424"/>
        <end position="509"/>
    </location>
</feature>
<evidence type="ECO:0000259" key="11">
    <source>
        <dbReference type="PROSITE" id="PS50106"/>
    </source>
</evidence>
<dbReference type="Gene3D" id="2.40.10.120">
    <property type="match status" value="1"/>
</dbReference>
<feature type="domain" description="PDZ" evidence="11">
    <location>
        <begin position="293"/>
        <end position="385"/>
    </location>
</feature>
<feature type="signal peptide" evidence="10">
    <location>
        <begin position="1"/>
        <end position="30"/>
    </location>
</feature>
<dbReference type="PROSITE" id="PS50106">
    <property type="entry name" value="PDZ"/>
    <property type="match status" value="2"/>
</dbReference>
<dbReference type="InterPro" id="IPR011782">
    <property type="entry name" value="Pept_S1C_Do"/>
</dbReference>
<feature type="region of interest" description="Disordered" evidence="9">
    <location>
        <begin position="27"/>
        <end position="60"/>
    </location>
</feature>
<comment type="caution">
    <text evidence="12">The sequence shown here is derived from an EMBL/GenBank/DDBJ whole genome shotgun (WGS) entry which is preliminary data.</text>
</comment>
<dbReference type="GO" id="GO:0006508">
    <property type="term" value="P:proteolysis"/>
    <property type="evidence" value="ECO:0007669"/>
    <property type="project" value="UniProtKB-KW"/>
</dbReference>
<proteinExistence type="inferred from homology"/>
<dbReference type="Proteomes" id="UP000503640">
    <property type="component" value="Unassembled WGS sequence"/>
</dbReference>
<evidence type="ECO:0000256" key="10">
    <source>
        <dbReference type="SAM" id="SignalP"/>
    </source>
</evidence>
<dbReference type="InterPro" id="IPR036034">
    <property type="entry name" value="PDZ_sf"/>
</dbReference>
<keyword evidence="3 10" id="KW-0732">Signal</keyword>
<evidence type="ECO:0000256" key="2">
    <source>
        <dbReference type="ARBA" id="ARBA00022670"/>
    </source>
</evidence>
<dbReference type="GO" id="GO:0004252">
    <property type="term" value="F:serine-type endopeptidase activity"/>
    <property type="evidence" value="ECO:0007669"/>
    <property type="project" value="InterPro"/>
</dbReference>
<protein>
    <submittedName>
        <fullName evidence="12">Peptidase</fullName>
    </submittedName>
</protein>
<sequence>MRRHTAFTVSSVVLALAVATACGIEGRADAGPPPQAPTSKETGKQLWHDSTGQPPVNVSVPSQSSLAPLIKQLKPAVVNISSTTVMKNPHRGLRMPNGGGGGDDDENQQLFEKFFGQREMPEELKGTSLGSGFIINDDGYVLTNNHVVKDATDIKVRLSDGREFEAKIVGRDPASDVALIKLQQLKGKLPTVALGDSDALDQGDFVLAIGSPLGFRESVTFGIVSAKDRSLTGGAFDDFLQTDAAINQGNSGGPLFNMKGEVVGINTAIISPQIGSGIGFAVPINMAKQLVPQLLTGKVSRGYLGVAVSELTPDLVQGFGLKEGTKGALVQSVVPKAPADKAGVKPGDVVVAVNGKPVDSPSLLTRTVSSVQPGGKATLTVLRGNEKKDLTITVAQRPDEEALARGELGGGEEGEGGPAAQKPGANDKLGIRIAPVPPQVASELNVQPDQGVLVVAVNPNGPAGSAGVRKNDVILEVNRQPVNKVEQVVGLIQKMKPGQVVVLRVQRGQQASYLPVKLGGEKK</sequence>
<dbReference type="SMART" id="SM00228">
    <property type="entry name" value="PDZ"/>
    <property type="match status" value="2"/>
</dbReference>
<organism evidence="12 13">
    <name type="scientific">Anaeromyxobacter diazotrophicus</name>
    <dbReference type="NCBI Taxonomy" id="2590199"/>
    <lineage>
        <taxon>Bacteria</taxon>
        <taxon>Pseudomonadati</taxon>
        <taxon>Myxococcota</taxon>
        <taxon>Myxococcia</taxon>
        <taxon>Myxococcales</taxon>
        <taxon>Cystobacterineae</taxon>
        <taxon>Anaeromyxobacteraceae</taxon>
        <taxon>Anaeromyxobacter</taxon>
    </lineage>
</organism>
<feature type="active site" description="Charge relay system" evidence="7">
    <location>
        <position position="251"/>
    </location>
</feature>
<evidence type="ECO:0000313" key="12">
    <source>
        <dbReference type="EMBL" id="GEJ58390.1"/>
    </source>
</evidence>
<gene>
    <name evidence="12" type="primary">degP</name>
    <name evidence="12" type="ORF">AMYX_31310</name>
</gene>
<keyword evidence="13" id="KW-1185">Reference proteome</keyword>
<evidence type="ECO:0000256" key="6">
    <source>
        <dbReference type="ARBA" id="ARBA00022825"/>
    </source>
</evidence>
<dbReference type="CDD" id="cd10839">
    <property type="entry name" value="cpPDZ1_DegP-like"/>
    <property type="match status" value="1"/>
</dbReference>
<reference evidence="13" key="1">
    <citation type="journal article" date="2020" name="Appl. Environ. Microbiol.">
        <title>Diazotrophic Anaeromyxobacter Isolates from Soils.</title>
        <authorList>
            <person name="Masuda Y."/>
            <person name="Yamanaka H."/>
            <person name="Xu Z.X."/>
            <person name="Shiratori Y."/>
            <person name="Aono T."/>
            <person name="Amachi S."/>
            <person name="Senoo K."/>
            <person name="Itoh H."/>
        </authorList>
    </citation>
    <scope>NUCLEOTIDE SEQUENCE [LARGE SCALE GENOMIC DNA]</scope>
    <source>
        <strain evidence="13">R267</strain>
    </source>
</reference>
<dbReference type="Pfam" id="PF13180">
    <property type="entry name" value="PDZ_2"/>
    <property type="match status" value="2"/>
</dbReference>
<dbReference type="NCBIfam" id="TIGR02037">
    <property type="entry name" value="degP_htrA_DO"/>
    <property type="match status" value="1"/>
</dbReference>
<feature type="active site" description="Charge relay system" evidence="7">
    <location>
        <position position="176"/>
    </location>
</feature>
<feature type="binding site" evidence="8">
    <location>
        <position position="146"/>
    </location>
    <ligand>
        <name>substrate</name>
    </ligand>
</feature>
<evidence type="ECO:0000313" key="13">
    <source>
        <dbReference type="Proteomes" id="UP000503640"/>
    </source>
</evidence>
<dbReference type="Pfam" id="PF13365">
    <property type="entry name" value="Trypsin_2"/>
    <property type="match status" value="1"/>
</dbReference>
<name>A0A7I9VQI9_9BACT</name>
<evidence type="ECO:0000256" key="4">
    <source>
        <dbReference type="ARBA" id="ARBA00022737"/>
    </source>
</evidence>
<keyword evidence="6" id="KW-0720">Serine protease</keyword>
<comment type="similarity">
    <text evidence="1">Belongs to the peptidase S1C family.</text>
</comment>
<feature type="active site" description="Charge relay system" evidence="7">
    <location>
        <position position="146"/>
    </location>
</feature>
<keyword evidence="2" id="KW-0645">Protease</keyword>
<dbReference type="EMBL" id="BJTG01000007">
    <property type="protein sequence ID" value="GEJ58390.1"/>
    <property type="molecule type" value="Genomic_DNA"/>
</dbReference>